<reference evidence="2 3" key="1">
    <citation type="submission" date="2024-06" db="EMBL/GenBank/DDBJ databases">
        <title>Complete genome of Phlyctema vagabunda strain 19-DSS-EL-015.</title>
        <authorList>
            <person name="Fiorenzani C."/>
        </authorList>
    </citation>
    <scope>NUCLEOTIDE SEQUENCE [LARGE SCALE GENOMIC DNA]</scope>
    <source>
        <strain evidence="2 3">19-DSS-EL-015</strain>
    </source>
</reference>
<accession>A0ABR4PVS7</accession>
<sequence length="280" mass="31571">MALYGKSKSIETKEDLQNYQCQGYVTLHELFHLDSLSKVGSQGHVTDHRINYKRDYNGKYVYTIAYGLLFIRILAAWGGDLVGFYIGTNADSLAQYSLSKWVQKETGLYPRYPLRNGVIPSPGTEPHLVAFDQGVMVFNVSAMLPFVQGPLISTVENVSYACDDFASSTSGACLALDNFPVFISRFSEFLDQPEQTDPQSFGVGYHTTAYSPYQLPEDPNLECTGSKGINPLCILPIQFHVQFMFRSSNPCPFRRSVEERTKVLTLNPLRRMSRFVDPKR</sequence>
<proteinExistence type="predicted"/>
<gene>
    <name evidence="2" type="ORF">PVAG01_00978</name>
</gene>
<organism evidence="2 3">
    <name type="scientific">Phlyctema vagabunda</name>
    <dbReference type="NCBI Taxonomy" id="108571"/>
    <lineage>
        <taxon>Eukaryota</taxon>
        <taxon>Fungi</taxon>
        <taxon>Dikarya</taxon>
        <taxon>Ascomycota</taxon>
        <taxon>Pezizomycotina</taxon>
        <taxon>Leotiomycetes</taxon>
        <taxon>Helotiales</taxon>
        <taxon>Dermateaceae</taxon>
        <taxon>Phlyctema</taxon>
    </lineage>
</organism>
<name>A0ABR4PVS7_9HELO</name>
<dbReference type="EMBL" id="JBFCZG010000001">
    <property type="protein sequence ID" value="KAL3427469.1"/>
    <property type="molecule type" value="Genomic_DNA"/>
</dbReference>
<evidence type="ECO:0000313" key="2">
    <source>
        <dbReference type="EMBL" id="KAL3427469.1"/>
    </source>
</evidence>
<keyword evidence="1" id="KW-0812">Transmembrane</keyword>
<evidence type="ECO:0000313" key="3">
    <source>
        <dbReference type="Proteomes" id="UP001629113"/>
    </source>
</evidence>
<evidence type="ECO:0000256" key="1">
    <source>
        <dbReference type="SAM" id="Phobius"/>
    </source>
</evidence>
<keyword evidence="1" id="KW-0472">Membrane</keyword>
<keyword evidence="3" id="KW-1185">Reference proteome</keyword>
<dbReference type="Proteomes" id="UP001629113">
    <property type="component" value="Unassembled WGS sequence"/>
</dbReference>
<keyword evidence="1" id="KW-1133">Transmembrane helix</keyword>
<protein>
    <submittedName>
        <fullName evidence="2">Uncharacterized protein</fullName>
    </submittedName>
</protein>
<comment type="caution">
    <text evidence="2">The sequence shown here is derived from an EMBL/GenBank/DDBJ whole genome shotgun (WGS) entry which is preliminary data.</text>
</comment>
<feature type="transmembrane region" description="Helical" evidence="1">
    <location>
        <begin position="60"/>
        <end position="86"/>
    </location>
</feature>